<feature type="signal peptide" evidence="1">
    <location>
        <begin position="1"/>
        <end position="24"/>
    </location>
</feature>
<reference evidence="2 3" key="1">
    <citation type="submission" date="2018-07" db="EMBL/GenBank/DDBJ databases">
        <title>Complete genome sequence of soil actinomycete Streptomyces cavourensis tj430.</title>
        <authorList>
            <person name="Wang P."/>
            <person name="Huang Y."/>
        </authorList>
    </citation>
    <scope>NUCLEOTIDE SEQUENCE [LARGE SCALE GENOMIC DNA]</scope>
    <source>
        <strain evidence="2 3">TJ430</strain>
    </source>
</reference>
<accession>A0AAD0Q3Q5</accession>
<protein>
    <submittedName>
        <fullName evidence="2">Uncharacterized protein</fullName>
    </submittedName>
</protein>
<keyword evidence="1" id="KW-0732">Signal</keyword>
<dbReference type="RefSeq" id="WP_114931051.1">
    <property type="nucleotide sequence ID" value="NZ_CP030930.1"/>
</dbReference>
<organism evidence="2 3">
    <name type="scientific">Streptomyces cavourensis</name>
    <dbReference type="NCBI Taxonomy" id="67258"/>
    <lineage>
        <taxon>Bacteria</taxon>
        <taxon>Bacillati</taxon>
        <taxon>Actinomycetota</taxon>
        <taxon>Actinomycetes</taxon>
        <taxon>Kitasatosporales</taxon>
        <taxon>Streptomycetaceae</taxon>
        <taxon>Streptomyces</taxon>
    </lineage>
</organism>
<dbReference type="AlphaFoldDB" id="A0AAD0Q3Q5"/>
<evidence type="ECO:0000256" key="1">
    <source>
        <dbReference type="SAM" id="SignalP"/>
    </source>
</evidence>
<evidence type="ECO:0000313" key="3">
    <source>
        <dbReference type="Proteomes" id="UP000253779"/>
    </source>
</evidence>
<dbReference type="EMBL" id="CP030930">
    <property type="protein sequence ID" value="AXI71598.1"/>
    <property type="molecule type" value="Genomic_DNA"/>
</dbReference>
<proteinExistence type="predicted"/>
<gene>
    <name evidence="2" type="ORF">DTW94_10065</name>
</gene>
<sequence length="187" mass="19914">MPGSASVPVVLALCAGLLVGPSAAPEAPAPESPAPKAPADCRVGPAGCYDLYTYGYSLGLHPFTGAHEVRQQLTDHFWLFPVSGGCAGRIRAGARCELLGGNPVEVEYIGNDFFQINSLPGHQLGAGMHIRFAFSRTLGFHTLTVRAWQDRPTDCTGKAFCNTANSAFAWATWRVLAQTLRFSAYAA</sequence>
<evidence type="ECO:0000313" key="2">
    <source>
        <dbReference type="EMBL" id="AXI71598.1"/>
    </source>
</evidence>
<feature type="chain" id="PRO_5041938556" evidence="1">
    <location>
        <begin position="25"/>
        <end position="187"/>
    </location>
</feature>
<dbReference type="Proteomes" id="UP000253779">
    <property type="component" value="Chromosome"/>
</dbReference>
<name>A0AAD0Q3Q5_9ACTN</name>